<dbReference type="EMBL" id="KK853378">
    <property type="protein sequence ID" value="KDR08031.1"/>
    <property type="molecule type" value="Genomic_DNA"/>
</dbReference>
<name>A0A067QUT8_ZOONE</name>
<proteinExistence type="predicted"/>
<dbReference type="Proteomes" id="UP000027135">
    <property type="component" value="Unassembled WGS sequence"/>
</dbReference>
<keyword evidence="3" id="KW-1185">Reference proteome</keyword>
<organism evidence="2 3">
    <name type="scientific">Zootermopsis nevadensis</name>
    <name type="common">Dampwood termite</name>
    <dbReference type="NCBI Taxonomy" id="136037"/>
    <lineage>
        <taxon>Eukaryota</taxon>
        <taxon>Metazoa</taxon>
        <taxon>Ecdysozoa</taxon>
        <taxon>Arthropoda</taxon>
        <taxon>Hexapoda</taxon>
        <taxon>Insecta</taxon>
        <taxon>Pterygota</taxon>
        <taxon>Neoptera</taxon>
        <taxon>Polyneoptera</taxon>
        <taxon>Dictyoptera</taxon>
        <taxon>Blattodea</taxon>
        <taxon>Blattoidea</taxon>
        <taxon>Termitoidae</taxon>
        <taxon>Termopsidae</taxon>
        <taxon>Zootermopsis</taxon>
    </lineage>
</organism>
<dbReference type="InParanoid" id="A0A067QUT8"/>
<evidence type="ECO:0000313" key="2">
    <source>
        <dbReference type="EMBL" id="KDR08031.1"/>
    </source>
</evidence>
<evidence type="ECO:0000313" key="3">
    <source>
        <dbReference type="Proteomes" id="UP000027135"/>
    </source>
</evidence>
<keyword evidence="1" id="KW-0472">Membrane</keyword>
<dbReference type="AlphaFoldDB" id="A0A067QUT8"/>
<keyword evidence="1" id="KW-0812">Transmembrane</keyword>
<protein>
    <submittedName>
        <fullName evidence="2">Uncharacterized protein</fullName>
    </submittedName>
</protein>
<gene>
    <name evidence="2" type="ORF">L798_02324</name>
</gene>
<feature type="transmembrane region" description="Helical" evidence="1">
    <location>
        <begin position="35"/>
        <end position="53"/>
    </location>
</feature>
<sequence>MPRKRQNEGKRSRHSAVDNLSFRLQGTLWRKPRKLVYCVTLIIIVCSHVGQALSNGRALHYVRSHGDCQPGGDSLAASTSRMSLVAGASGPVSGSWAPVGRGAIPKRCACTAHGPHLQARKILYIISQKALTHNL</sequence>
<reference evidence="2 3" key="1">
    <citation type="journal article" date="2014" name="Nat. Commun.">
        <title>Molecular traces of alternative social organization in a termite genome.</title>
        <authorList>
            <person name="Terrapon N."/>
            <person name="Li C."/>
            <person name="Robertson H.M."/>
            <person name="Ji L."/>
            <person name="Meng X."/>
            <person name="Booth W."/>
            <person name="Chen Z."/>
            <person name="Childers C.P."/>
            <person name="Glastad K.M."/>
            <person name="Gokhale K."/>
            <person name="Gowin J."/>
            <person name="Gronenberg W."/>
            <person name="Hermansen R.A."/>
            <person name="Hu H."/>
            <person name="Hunt B.G."/>
            <person name="Huylmans A.K."/>
            <person name="Khalil S.M."/>
            <person name="Mitchell R.D."/>
            <person name="Munoz-Torres M.C."/>
            <person name="Mustard J.A."/>
            <person name="Pan H."/>
            <person name="Reese J.T."/>
            <person name="Scharf M.E."/>
            <person name="Sun F."/>
            <person name="Vogel H."/>
            <person name="Xiao J."/>
            <person name="Yang W."/>
            <person name="Yang Z."/>
            <person name="Yang Z."/>
            <person name="Zhou J."/>
            <person name="Zhu J."/>
            <person name="Brent C.S."/>
            <person name="Elsik C.G."/>
            <person name="Goodisman M.A."/>
            <person name="Liberles D.A."/>
            <person name="Roe R.M."/>
            <person name="Vargo E.L."/>
            <person name="Vilcinskas A."/>
            <person name="Wang J."/>
            <person name="Bornberg-Bauer E."/>
            <person name="Korb J."/>
            <person name="Zhang G."/>
            <person name="Liebig J."/>
        </authorList>
    </citation>
    <scope>NUCLEOTIDE SEQUENCE [LARGE SCALE GENOMIC DNA]</scope>
    <source>
        <tissue evidence="2">Whole organism</tissue>
    </source>
</reference>
<keyword evidence="1" id="KW-1133">Transmembrane helix</keyword>
<evidence type="ECO:0000256" key="1">
    <source>
        <dbReference type="SAM" id="Phobius"/>
    </source>
</evidence>
<accession>A0A067QUT8</accession>